<dbReference type="Gene3D" id="3.40.50.300">
    <property type="entry name" value="P-loop containing nucleotide triphosphate hydrolases"/>
    <property type="match status" value="1"/>
</dbReference>
<comment type="similarity">
    <text evidence="1">Belongs to the AfsR/DnrI/RedD regulatory family.</text>
</comment>
<dbReference type="InterPro" id="IPR019734">
    <property type="entry name" value="TPR_rpt"/>
</dbReference>
<dbReference type="Pfam" id="PF13424">
    <property type="entry name" value="TPR_12"/>
    <property type="match status" value="1"/>
</dbReference>
<dbReference type="GO" id="GO:0003677">
    <property type="term" value="F:DNA binding"/>
    <property type="evidence" value="ECO:0007669"/>
    <property type="project" value="UniProtKB-KW"/>
</dbReference>
<evidence type="ECO:0000256" key="3">
    <source>
        <dbReference type="ARBA" id="ARBA00023015"/>
    </source>
</evidence>
<sequence length="1020" mass="109785">MNTQDTETEAVPAEGGPRFRILGPLEASVDGRRLALGGAVQERVLSVLLLESGRVVPLPRLVEAAWGEDPPTTASHQVRKAVSELRRRIPGDAVISTEGSGYRITLATAQLDLLEFNDRIQAAEHALRENRRPDAVRELEAALALRRGAVLSGQGGSVIEAAVTVLEERCLVATEECFTLRLESGAGGELVADLRNVVAEHPLRETFHGHLMLALYRNGRKAEALGAHARVREILADQLGVDPGPPLTRLYEKILHDDPGLMPTERPRPPAERQDRGTPAPQVCTLPQALPDFTGRTREVTELLDCVDVAGASDDRSARVVAIDGMGGSGKTSLAVWAAHRLADRYPDGQLYVDLRGFTPGEQAPMSPGTALGQLLRAIGVDDDRIPGDVEARAFLWRATVTGRRLLLLLDNAARAEQVMPVLTASPGCLVLVTSRSRLVDLDGVSWVSVGLMTPQDSAALVAATLGADRVEAEPESAAELAELCGHLPLALRIATARLRNRSSWTLRYLAERLRDETRRLDELRSPQRSVAATLHLSYMALDERQRAAFRTLGLHPSTGMDVHSTAALLGTDLHDAESTLEFLLDMRLVQQPVVGIYTLHDLVRSYARSLSDTTTAGQDAAAAERLLGYYLAATDTACQVLFPGREQRDTGIPAHEGALPGWPDGEAVRAWFDREHSGLLAAVSLAELHGLHRHTVCLARNLSFHLNARGQFDDLWDVGRTALAAVRGLDDPQLLCVTLSNLGVACWKVGRFESGLEAAQEAREVAVALGDRHIQAHSESIIGLLASMLGRYEEALVLLVAAVSRSAALGASRAEAEGRSTLSTLYGNWGRYAEAAEEAARALEISRAIGYHGNQVMSLTDLAFAQVGLGELAAADANLAEARRLSETRTAQGDVGLVLALSARVAHARGRTAEAEEFAVRALELARSGATPVRLTEVENLVGHLRSEAGAYESALELHRHAHRSAVNMGFRSEEASALTGLARALEALGDEESAREHRTEAARLYAAMGVRDPLIVAA</sequence>
<dbReference type="eggNOG" id="COG3903">
    <property type="taxonomic scope" value="Bacteria"/>
</dbReference>
<dbReference type="HOGENOM" id="CLU_004665_2_0_11"/>
<dbReference type="Gene3D" id="1.25.40.10">
    <property type="entry name" value="Tetratricopeptide repeat domain"/>
    <property type="match status" value="3"/>
</dbReference>
<dbReference type="InterPro" id="IPR016032">
    <property type="entry name" value="Sig_transdc_resp-reg_C-effctor"/>
</dbReference>
<reference evidence="10" key="1">
    <citation type="journal article" date="2008" name="J. Bacteriol.">
        <title>Genome sequence of the streptomycin-producing microorganism Streptomyces griseus IFO 13350.</title>
        <authorList>
            <person name="Ohnishi Y."/>
            <person name="Ishikawa J."/>
            <person name="Hara H."/>
            <person name="Suzuki H."/>
            <person name="Ikenoya M."/>
            <person name="Ikeda H."/>
            <person name="Yamashita A."/>
            <person name="Hattori M."/>
            <person name="Horinouchi S."/>
        </authorList>
    </citation>
    <scope>NUCLEOTIDE SEQUENCE [LARGE SCALE GENOMIC DNA]</scope>
    <source>
        <strain evidence="10">JCM 4626 / NBRC 13350</strain>
    </source>
</reference>
<dbReference type="SUPFAM" id="SSF46894">
    <property type="entry name" value="C-terminal effector domain of the bipartite response regulators"/>
    <property type="match status" value="1"/>
</dbReference>
<feature type="compositionally biased region" description="Basic and acidic residues" evidence="6">
    <location>
        <begin position="258"/>
        <end position="276"/>
    </location>
</feature>
<gene>
    <name evidence="9" type="ordered locus">SGR_5285</name>
</gene>
<keyword evidence="4" id="KW-0238">DNA-binding</keyword>
<evidence type="ECO:0000259" key="7">
    <source>
        <dbReference type="SMART" id="SM00862"/>
    </source>
</evidence>
<dbReference type="Proteomes" id="UP000001685">
    <property type="component" value="Chromosome"/>
</dbReference>
<dbReference type="PANTHER" id="PTHR35807:SF1">
    <property type="entry name" value="TRANSCRIPTIONAL REGULATOR REDD"/>
    <property type="match status" value="1"/>
</dbReference>
<dbReference type="SUPFAM" id="SSF52540">
    <property type="entry name" value="P-loop containing nucleoside triphosphate hydrolases"/>
    <property type="match status" value="1"/>
</dbReference>
<dbReference type="InterPro" id="IPR005158">
    <property type="entry name" value="BTAD"/>
</dbReference>
<dbReference type="SMART" id="SM00862">
    <property type="entry name" value="Trans_reg_C"/>
    <property type="match status" value="1"/>
</dbReference>
<dbReference type="Gene3D" id="1.10.10.10">
    <property type="entry name" value="Winged helix-like DNA-binding domain superfamily/Winged helix DNA-binding domain"/>
    <property type="match status" value="2"/>
</dbReference>
<dbReference type="eggNOG" id="COG3629">
    <property type="taxonomic scope" value="Bacteria"/>
</dbReference>
<keyword evidence="5" id="KW-0804">Transcription</keyword>
<accession>B1VZI9</accession>
<dbReference type="InterPro" id="IPR001867">
    <property type="entry name" value="OmpR/PhoB-type_DNA-bd"/>
</dbReference>
<dbReference type="SMART" id="SM01043">
    <property type="entry name" value="BTAD"/>
    <property type="match status" value="1"/>
</dbReference>
<dbReference type="PRINTS" id="PR00364">
    <property type="entry name" value="DISEASERSIST"/>
</dbReference>
<dbReference type="InterPro" id="IPR051677">
    <property type="entry name" value="AfsR-DnrI-RedD_regulator"/>
</dbReference>
<dbReference type="RefSeq" id="WP_012381216.1">
    <property type="nucleotide sequence ID" value="NC_010572.1"/>
</dbReference>
<evidence type="ECO:0000256" key="5">
    <source>
        <dbReference type="ARBA" id="ARBA00023163"/>
    </source>
</evidence>
<evidence type="ECO:0000256" key="6">
    <source>
        <dbReference type="SAM" id="MobiDB-lite"/>
    </source>
</evidence>
<dbReference type="SMART" id="SM00028">
    <property type="entry name" value="TPR"/>
    <property type="match status" value="5"/>
</dbReference>
<evidence type="ECO:0000313" key="10">
    <source>
        <dbReference type="Proteomes" id="UP000001685"/>
    </source>
</evidence>
<evidence type="ECO:0000313" key="9">
    <source>
        <dbReference type="EMBL" id="BAG22114.1"/>
    </source>
</evidence>
<dbReference type="InterPro" id="IPR036388">
    <property type="entry name" value="WH-like_DNA-bd_sf"/>
</dbReference>
<evidence type="ECO:0000256" key="1">
    <source>
        <dbReference type="ARBA" id="ARBA00005820"/>
    </source>
</evidence>
<dbReference type="GO" id="GO:0000160">
    <property type="term" value="P:phosphorelay signal transduction system"/>
    <property type="evidence" value="ECO:0007669"/>
    <property type="project" value="UniProtKB-KW"/>
</dbReference>
<name>B1VZI9_STRGG</name>
<dbReference type="AlphaFoldDB" id="B1VZI9"/>
<feature type="domain" description="Bacterial transcriptional activator" evidence="8">
    <location>
        <begin position="111"/>
        <end position="255"/>
    </location>
</feature>
<dbReference type="PANTHER" id="PTHR35807">
    <property type="entry name" value="TRANSCRIPTIONAL REGULATOR REDD-RELATED"/>
    <property type="match status" value="1"/>
</dbReference>
<evidence type="ECO:0000259" key="8">
    <source>
        <dbReference type="SMART" id="SM01043"/>
    </source>
</evidence>
<dbReference type="GO" id="GO:0043531">
    <property type="term" value="F:ADP binding"/>
    <property type="evidence" value="ECO:0007669"/>
    <property type="project" value="InterPro"/>
</dbReference>
<dbReference type="Pfam" id="PF00486">
    <property type="entry name" value="Trans_reg_C"/>
    <property type="match status" value="1"/>
</dbReference>
<dbReference type="Pfam" id="PF03704">
    <property type="entry name" value="BTAD"/>
    <property type="match status" value="1"/>
</dbReference>
<proteinExistence type="inferred from homology"/>
<dbReference type="GO" id="GO:0006355">
    <property type="term" value="P:regulation of DNA-templated transcription"/>
    <property type="evidence" value="ECO:0007669"/>
    <property type="project" value="InterPro"/>
</dbReference>
<keyword evidence="3" id="KW-0805">Transcription regulation</keyword>
<dbReference type="KEGG" id="sgr:SGR_5285"/>
<dbReference type="InterPro" id="IPR027417">
    <property type="entry name" value="P-loop_NTPase"/>
</dbReference>
<evidence type="ECO:0000256" key="2">
    <source>
        <dbReference type="ARBA" id="ARBA00023012"/>
    </source>
</evidence>
<dbReference type="InterPro" id="IPR011990">
    <property type="entry name" value="TPR-like_helical_dom_sf"/>
</dbReference>
<dbReference type="SUPFAM" id="SSF48452">
    <property type="entry name" value="TPR-like"/>
    <property type="match status" value="3"/>
</dbReference>
<feature type="region of interest" description="Disordered" evidence="6">
    <location>
        <begin position="258"/>
        <end position="282"/>
    </location>
</feature>
<evidence type="ECO:0000256" key="4">
    <source>
        <dbReference type="ARBA" id="ARBA00023125"/>
    </source>
</evidence>
<organism evidence="9 10">
    <name type="scientific">Streptomyces griseus subsp. griseus (strain JCM 4626 / CBS 651.72 / NBRC 13350 / KCC S-0626 / ISP 5235)</name>
    <dbReference type="NCBI Taxonomy" id="455632"/>
    <lineage>
        <taxon>Bacteria</taxon>
        <taxon>Bacillati</taxon>
        <taxon>Actinomycetota</taxon>
        <taxon>Actinomycetes</taxon>
        <taxon>Kitasatosporales</taxon>
        <taxon>Streptomycetaceae</taxon>
        <taxon>Streptomyces</taxon>
    </lineage>
</organism>
<keyword evidence="2" id="KW-0902">Two-component regulatory system</keyword>
<dbReference type="EMBL" id="AP009493">
    <property type="protein sequence ID" value="BAG22114.1"/>
    <property type="molecule type" value="Genomic_DNA"/>
</dbReference>
<feature type="domain" description="OmpR/PhoB-type" evidence="7">
    <location>
        <begin position="31"/>
        <end position="104"/>
    </location>
</feature>
<protein>
    <submittedName>
        <fullName evidence="9">AfsR-like transcriptional regulator</fullName>
    </submittedName>
</protein>
<dbReference type="CDD" id="cd15831">
    <property type="entry name" value="BTAD"/>
    <property type="match status" value="1"/>
</dbReference>